<gene>
    <name evidence="3" type="ordered locus">MTR_1g016280</name>
</gene>
<evidence type="ECO:0000313" key="4">
    <source>
        <dbReference type="EnsemblPlants" id="AES59256"/>
    </source>
</evidence>
<dbReference type="PaxDb" id="3880-AES59256"/>
<proteinExistence type="predicted"/>
<dbReference type="Proteomes" id="UP000002051">
    <property type="component" value="Unassembled WGS sequence"/>
</dbReference>
<protein>
    <submittedName>
        <fullName evidence="3">Glycine dehydrogenase [decarboxylating] protein</fullName>
    </submittedName>
</protein>
<dbReference type="GO" id="GO:0004375">
    <property type="term" value="F:glycine dehydrogenase (decarboxylating) activity"/>
    <property type="evidence" value="ECO:0007669"/>
    <property type="project" value="InterPro"/>
</dbReference>
<dbReference type="PANTHER" id="PTHR11773:SF1">
    <property type="entry name" value="GLYCINE DEHYDROGENASE (DECARBOXYLATING), MITOCHONDRIAL"/>
    <property type="match status" value="1"/>
</dbReference>
<reference evidence="3 5" key="1">
    <citation type="journal article" date="2011" name="Nature">
        <title>The Medicago genome provides insight into the evolution of rhizobial symbioses.</title>
        <authorList>
            <person name="Young N.D."/>
            <person name="Debelle F."/>
            <person name="Oldroyd G.E."/>
            <person name="Geurts R."/>
            <person name="Cannon S.B."/>
            <person name="Udvardi M.K."/>
            <person name="Benedito V.A."/>
            <person name="Mayer K.F."/>
            <person name="Gouzy J."/>
            <person name="Schoof H."/>
            <person name="Van de Peer Y."/>
            <person name="Proost S."/>
            <person name="Cook D.R."/>
            <person name="Meyers B.C."/>
            <person name="Spannagl M."/>
            <person name="Cheung F."/>
            <person name="De Mita S."/>
            <person name="Krishnakumar V."/>
            <person name="Gundlach H."/>
            <person name="Zhou S."/>
            <person name="Mudge J."/>
            <person name="Bharti A.K."/>
            <person name="Murray J.D."/>
            <person name="Naoumkina M.A."/>
            <person name="Rosen B."/>
            <person name="Silverstein K.A."/>
            <person name="Tang H."/>
            <person name="Rombauts S."/>
            <person name="Zhao P.X."/>
            <person name="Zhou P."/>
            <person name="Barbe V."/>
            <person name="Bardou P."/>
            <person name="Bechner M."/>
            <person name="Bellec A."/>
            <person name="Berger A."/>
            <person name="Berges H."/>
            <person name="Bidwell S."/>
            <person name="Bisseling T."/>
            <person name="Choisne N."/>
            <person name="Couloux A."/>
            <person name="Denny R."/>
            <person name="Deshpande S."/>
            <person name="Dai X."/>
            <person name="Doyle J.J."/>
            <person name="Dudez A.M."/>
            <person name="Farmer A.D."/>
            <person name="Fouteau S."/>
            <person name="Franken C."/>
            <person name="Gibelin C."/>
            <person name="Gish J."/>
            <person name="Goldstein S."/>
            <person name="Gonzalez A.J."/>
            <person name="Green P.J."/>
            <person name="Hallab A."/>
            <person name="Hartog M."/>
            <person name="Hua A."/>
            <person name="Humphray S.J."/>
            <person name="Jeong D.H."/>
            <person name="Jing Y."/>
            <person name="Jocker A."/>
            <person name="Kenton S.M."/>
            <person name="Kim D.J."/>
            <person name="Klee K."/>
            <person name="Lai H."/>
            <person name="Lang C."/>
            <person name="Lin S."/>
            <person name="Macmil S.L."/>
            <person name="Magdelenat G."/>
            <person name="Matthews L."/>
            <person name="McCorrison J."/>
            <person name="Monaghan E.L."/>
            <person name="Mun J.H."/>
            <person name="Najar F.Z."/>
            <person name="Nicholson C."/>
            <person name="Noirot C."/>
            <person name="O'Bleness M."/>
            <person name="Paule C.R."/>
            <person name="Poulain J."/>
            <person name="Prion F."/>
            <person name="Qin B."/>
            <person name="Qu C."/>
            <person name="Retzel E.F."/>
            <person name="Riddle C."/>
            <person name="Sallet E."/>
            <person name="Samain S."/>
            <person name="Samson N."/>
            <person name="Sanders I."/>
            <person name="Saurat O."/>
            <person name="Scarpelli C."/>
            <person name="Schiex T."/>
            <person name="Segurens B."/>
            <person name="Severin A.J."/>
            <person name="Sherrier D.J."/>
            <person name="Shi R."/>
            <person name="Sims S."/>
            <person name="Singer S.R."/>
            <person name="Sinharoy S."/>
            <person name="Sterck L."/>
            <person name="Viollet A."/>
            <person name="Wang B.B."/>
            <person name="Wang K."/>
            <person name="Wang M."/>
            <person name="Wang X."/>
            <person name="Warfsmann J."/>
            <person name="Weissenbach J."/>
            <person name="White D.D."/>
            <person name="White J.D."/>
            <person name="Wiley G.B."/>
            <person name="Wincker P."/>
            <person name="Xing Y."/>
            <person name="Yang L."/>
            <person name="Yao Z."/>
            <person name="Ying F."/>
            <person name="Zhai J."/>
            <person name="Zhou L."/>
            <person name="Zuber A."/>
            <person name="Denarie J."/>
            <person name="Dixon R.A."/>
            <person name="May G.D."/>
            <person name="Schwartz D.C."/>
            <person name="Rogers J."/>
            <person name="Quetier F."/>
            <person name="Town C.D."/>
            <person name="Roe B.A."/>
        </authorList>
    </citation>
    <scope>NUCLEOTIDE SEQUENCE [LARGE SCALE GENOMIC DNA]</scope>
    <source>
        <strain evidence="3">A17</strain>
        <strain evidence="4 5">cv. Jemalong A17</strain>
    </source>
</reference>
<evidence type="ECO:0000313" key="3">
    <source>
        <dbReference type="EMBL" id="AES59256.2"/>
    </source>
</evidence>
<reference evidence="4" key="3">
    <citation type="submission" date="2015-04" db="UniProtKB">
        <authorList>
            <consortium name="EnsemblPlants"/>
        </authorList>
    </citation>
    <scope>IDENTIFICATION</scope>
    <source>
        <strain evidence="4">cv. Jemalong A17</strain>
    </source>
</reference>
<dbReference type="AlphaFoldDB" id="G7I9Z5"/>
<name>G7I9Z5_MEDTR</name>
<reference evidence="3 5" key="2">
    <citation type="journal article" date="2014" name="BMC Genomics">
        <title>An improved genome release (version Mt4.0) for the model legume Medicago truncatula.</title>
        <authorList>
            <person name="Tang H."/>
            <person name="Krishnakumar V."/>
            <person name="Bidwell S."/>
            <person name="Rosen B."/>
            <person name="Chan A."/>
            <person name="Zhou S."/>
            <person name="Gentzbittel L."/>
            <person name="Childs K.L."/>
            <person name="Yandell M."/>
            <person name="Gundlach H."/>
            <person name="Mayer K.F."/>
            <person name="Schwartz D.C."/>
            <person name="Town C.D."/>
        </authorList>
    </citation>
    <scope>GENOME REANNOTATION</scope>
    <source>
        <strain evidence="4 5">cv. Jemalong A17</strain>
    </source>
</reference>
<dbReference type="STRING" id="3880.G7I9Z5"/>
<organism evidence="3 5">
    <name type="scientific">Medicago truncatula</name>
    <name type="common">Barrel medic</name>
    <name type="synonym">Medicago tribuloides</name>
    <dbReference type="NCBI Taxonomy" id="3880"/>
    <lineage>
        <taxon>Eukaryota</taxon>
        <taxon>Viridiplantae</taxon>
        <taxon>Streptophyta</taxon>
        <taxon>Embryophyta</taxon>
        <taxon>Tracheophyta</taxon>
        <taxon>Spermatophyta</taxon>
        <taxon>Magnoliopsida</taxon>
        <taxon>eudicotyledons</taxon>
        <taxon>Gunneridae</taxon>
        <taxon>Pentapetalae</taxon>
        <taxon>rosids</taxon>
        <taxon>fabids</taxon>
        <taxon>Fabales</taxon>
        <taxon>Fabaceae</taxon>
        <taxon>Papilionoideae</taxon>
        <taxon>50 kb inversion clade</taxon>
        <taxon>NPAAA clade</taxon>
        <taxon>Hologalegina</taxon>
        <taxon>IRL clade</taxon>
        <taxon>Trifolieae</taxon>
        <taxon>Medicago</taxon>
    </lineage>
</organism>
<dbReference type="GO" id="GO:0006546">
    <property type="term" value="P:glycine catabolic process"/>
    <property type="evidence" value="ECO:0007669"/>
    <property type="project" value="InterPro"/>
</dbReference>
<dbReference type="Pfam" id="PF21478">
    <property type="entry name" value="GcvP2_C"/>
    <property type="match status" value="1"/>
</dbReference>
<dbReference type="InterPro" id="IPR049316">
    <property type="entry name" value="GDC-P_C"/>
</dbReference>
<dbReference type="InterPro" id="IPR015424">
    <property type="entry name" value="PyrdxlP-dep_Trfase"/>
</dbReference>
<dbReference type="PANTHER" id="PTHR11773">
    <property type="entry name" value="GLYCINE DEHYDROGENASE, DECARBOXYLATING"/>
    <property type="match status" value="1"/>
</dbReference>
<evidence type="ECO:0000259" key="2">
    <source>
        <dbReference type="Pfam" id="PF21478"/>
    </source>
</evidence>
<dbReference type="Gene3D" id="3.90.1150.10">
    <property type="entry name" value="Aspartate Aminotransferase, domain 1"/>
    <property type="match status" value="1"/>
</dbReference>
<evidence type="ECO:0000313" key="5">
    <source>
        <dbReference type="Proteomes" id="UP000002051"/>
    </source>
</evidence>
<dbReference type="SUPFAM" id="SSF53383">
    <property type="entry name" value="PLP-dependent transferases"/>
    <property type="match status" value="1"/>
</dbReference>
<sequence>MRCSVKFRNQVISYSLILFCGVNETVAHEFIVDLRGFQNTAGIEPEDVVKRLMDNGFHGPTISLLVPDTLMIEPTESESKVCIYGPA</sequence>
<dbReference type="EnsemblPlants" id="AES59256">
    <property type="protein sequence ID" value="AES59256"/>
    <property type="gene ID" value="MTR_1g016280"/>
</dbReference>
<dbReference type="eggNOG" id="KOG2040">
    <property type="taxonomic scope" value="Eukaryota"/>
</dbReference>
<dbReference type="InterPro" id="IPR020581">
    <property type="entry name" value="GDC_P"/>
</dbReference>
<keyword evidence="5" id="KW-1185">Reference proteome</keyword>
<dbReference type="HOGENOM" id="CLU_2486706_0_0_1"/>
<evidence type="ECO:0000256" key="1">
    <source>
        <dbReference type="ARBA" id="ARBA00022898"/>
    </source>
</evidence>
<feature type="domain" description="Glycine dehydrogenase C-terminal" evidence="2">
    <location>
        <begin position="16"/>
        <end position="81"/>
    </location>
</feature>
<accession>G7I9Z5</accession>
<accession>A0A0C3UJG9</accession>
<keyword evidence="1" id="KW-0663">Pyridoxal phosphate</keyword>
<dbReference type="InterPro" id="IPR015422">
    <property type="entry name" value="PyrdxlP-dep_Trfase_small"/>
</dbReference>
<dbReference type="EMBL" id="CM001217">
    <property type="protein sequence ID" value="AES59256.2"/>
    <property type="molecule type" value="Genomic_DNA"/>
</dbReference>